<dbReference type="EMBL" id="MT143463">
    <property type="protein sequence ID" value="QJA97111.1"/>
    <property type="molecule type" value="Genomic_DNA"/>
</dbReference>
<proteinExistence type="predicted"/>
<protein>
    <submittedName>
        <fullName evidence="1">Uncharacterized protein</fullName>
    </submittedName>
</protein>
<sequence length="67" mass="7863">MNNFRKELEALINKHSMEQTSNTPDFILAEYLVNCLKALDSATIQREKWYATPTNTDEIPPIRHPFR</sequence>
<name>A0A6M3JWY6_9ZZZZ</name>
<gene>
    <name evidence="1" type="ORF">MM415A01969_0021</name>
    <name evidence="2" type="ORF">MM415B06691_0008</name>
</gene>
<accession>A0A6M3JWY6</accession>
<evidence type="ECO:0000313" key="1">
    <source>
        <dbReference type="EMBL" id="QJA74559.1"/>
    </source>
</evidence>
<evidence type="ECO:0000313" key="2">
    <source>
        <dbReference type="EMBL" id="QJA97111.1"/>
    </source>
</evidence>
<dbReference type="EMBL" id="MT142105">
    <property type="protein sequence ID" value="QJA74559.1"/>
    <property type="molecule type" value="Genomic_DNA"/>
</dbReference>
<organism evidence="1">
    <name type="scientific">viral metagenome</name>
    <dbReference type="NCBI Taxonomy" id="1070528"/>
    <lineage>
        <taxon>unclassified sequences</taxon>
        <taxon>metagenomes</taxon>
        <taxon>organismal metagenomes</taxon>
    </lineage>
</organism>
<dbReference type="AlphaFoldDB" id="A0A6M3JWY6"/>
<reference evidence="1" key="1">
    <citation type="submission" date="2020-03" db="EMBL/GenBank/DDBJ databases">
        <title>The deep terrestrial virosphere.</title>
        <authorList>
            <person name="Holmfeldt K."/>
            <person name="Nilsson E."/>
            <person name="Simone D."/>
            <person name="Lopez-Fernandez M."/>
            <person name="Wu X."/>
            <person name="de Brujin I."/>
            <person name="Lundin D."/>
            <person name="Andersson A."/>
            <person name="Bertilsson S."/>
            <person name="Dopson M."/>
        </authorList>
    </citation>
    <scope>NUCLEOTIDE SEQUENCE</scope>
    <source>
        <strain evidence="1">MM415A01969</strain>
        <strain evidence="2">MM415B06691</strain>
    </source>
</reference>